<reference evidence="2 3" key="1">
    <citation type="submission" date="2020-01" db="EMBL/GenBank/DDBJ databases">
        <title>Dynamics of blaIMP-6 dissemination in carbapenem resistant Enterobacteriacea isolated from regional surveillance in Osaka, Japan.</title>
        <authorList>
            <person name="Abe R."/>
            <person name="Akeda Y."/>
            <person name="Sugawara Y."/>
            <person name="Yamamoto N."/>
            <person name="Tomono K."/>
            <person name="Takeuchi D."/>
            <person name="Kawahara R."/>
            <person name="Hamada S."/>
        </authorList>
    </citation>
    <scope>NUCLEOTIDE SEQUENCE [LARGE SCALE GENOMIC DNA]</scope>
    <source>
        <strain evidence="2 3">E300</strain>
    </source>
</reference>
<evidence type="ECO:0000313" key="2">
    <source>
        <dbReference type="EMBL" id="BBU87569.1"/>
    </source>
</evidence>
<evidence type="ECO:0000256" key="1">
    <source>
        <dbReference type="SAM" id="MobiDB-lite"/>
    </source>
</evidence>
<dbReference type="AlphaFoldDB" id="A0A8S0G4L3"/>
<feature type="compositionally biased region" description="Polar residues" evidence="1">
    <location>
        <begin position="1"/>
        <end position="17"/>
    </location>
</feature>
<evidence type="ECO:0000313" key="3">
    <source>
        <dbReference type="Proteomes" id="UP000467488"/>
    </source>
</evidence>
<organism evidence="2 3">
    <name type="scientific">Escherichia coli</name>
    <dbReference type="NCBI Taxonomy" id="562"/>
    <lineage>
        <taxon>Bacteria</taxon>
        <taxon>Pseudomonadati</taxon>
        <taxon>Pseudomonadota</taxon>
        <taxon>Gammaproteobacteria</taxon>
        <taxon>Enterobacterales</taxon>
        <taxon>Enterobacteriaceae</taxon>
        <taxon>Escherichia</taxon>
    </lineage>
</organism>
<proteinExistence type="predicted"/>
<dbReference type="EMBL" id="AP022360">
    <property type="protein sequence ID" value="BBU87569.1"/>
    <property type="molecule type" value="Genomic_DNA"/>
</dbReference>
<feature type="region of interest" description="Disordered" evidence="1">
    <location>
        <begin position="1"/>
        <end position="22"/>
    </location>
</feature>
<accession>A0A8S0G4L3</accession>
<gene>
    <name evidence="2" type="ORF">EIMP300_89690</name>
</gene>
<protein>
    <submittedName>
        <fullName evidence="2">Uncharacterized protein</fullName>
    </submittedName>
</protein>
<sequence length="55" mass="6128">MASSIQGQENVMSQSEFDSALPNGIGLAPYLRMKQEGMTENESRIVEWLLKPDVT</sequence>
<dbReference type="Proteomes" id="UP000467488">
    <property type="component" value="Chromosome"/>
</dbReference>
<name>A0A8S0G4L3_ECOLX</name>